<dbReference type="CDD" id="cd00118">
    <property type="entry name" value="LysM"/>
    <property type="match status" value="1"/>
</dbReference>
<dbReference type="Gene3D" id="3.10.350.10">
    <property type="entry name" value="LysM domain"/>
    <property type="match status" value="2"/>
</dbReference>
<protein>
    <submittedName>
        <fullName evidence="4">Peptidoglycan-binding Lysin subgroup</fullName>
    </submittedName>
</protein>
<evidence type="ECO:0000313" key="5">
    <source>
        <dbReference type="Proteomes" id="UP001149079"/>
    </source>
</evidence>
<dbReference type="PANTHER" id="PTHR47700">
    <property type="entry name" value="V CHITINASE, PUTATIVE (AFU_ORTHOLOGUE AFUA_6G13720)-RELATED"/>
    <property type="match status" value="1"/>
</dbReference>
<dbReference type="InterPro" id="IPR036779">
    <property type="entry name" value="LysM_dom_sf"/>
</dbReference>
<dbReference type="PROSITE" id="PS51782">
    <property type="entry name" value="LYSM"/>
    <property type="match status" value="1"/>
</dbReference>
<accession>A0A9W9GNJ0</accession>
<keyword evidence="5" id="KW-1185">Reference proteome</keyword>
<dbReference type="GeneID" id="81407834"/>
<evidence type="ECO:0000256" key="1">
    <source>
        <dbReference type="ARBA" id="ARBA00022669"/>
    </source>
</evidence>
<organism evidence="4 5">
    <name type="scientific">Penicillium bovifimosum</name>
    <dbReference type="NCBI Taxonomy" id="126998"/>
    <lineage>
        <taxon>Eukaryota</taxon>
        <taxon>Fungi</taxon>
        <taxon>Dikarya</taxon>
        <taxon>Ascomycota</taxon>
        <taxon>Pezizomycotina</taxon>
        <taxon>Eurotiomycetes</taxon>
        <taxon>Eurotiomycetidae</taxon>
        <taxon>Eurotiales</taxon>
        <taxon>Aspergillaceae</taxon>
        <taxon>Penicillium</taxon>
    </lineage>
</organism>
<dbReference type="OrthoDB" id="73875at2759"/>
<feature type="domain" description="LysM" evidence="3">
    <location>
        <begin position="65"/>
        <end position="113"/>
    </location>
</feature>
<dbReference type="InterPro" id="IPR018392">
    <property type="entry name" value="LysM"/>
</dbReference>
<dbReference type="SMART" id="SM00257">
    <property type="entry name" value="LysM"/>
    <property type="match status" value="2"/>
</dbReference>
<reference evidence="4" key="2">
    <citation type="journal article" date="2023" name="IMA Fungus">
        <title>Comparative genomic study of the Penicillium genus elucidates a diverse pangenome and 15 lateral gene transfer events.</title>
        <authorList>
            <person name="Petersen C."/>
            <person name="Sorensen T."/>
            <person name="Nielsen M.R."/>
            <person name="Sondergaard T.E."/>
            <person name="Sorensen J.L."/>
            <person name="Fitzpatrick D.A."/>
            <person name="Frisvad J.C."/>
            <person name="Nielsen K.L."/>
        </authorList>
    </citation>
    <scope>NUCLEOTIDE SEQUENCE</scope>
    <source>
        <strain evidence="4">IBT 22155</strain>
    </source>
</reference>
<keyword evidence="1" id="KW-0147">Chitin-binding</keyword>
<dbReference type="Pfam" id="PF25139">
    <property type="entry name" value="LysM14_C"/>
    <property type="match status" value="1"/>
</dbReference>
<comment type="caution">
    <text evidence="4">The sequence shown here is derived from an EMBL/GenBank/DDBJ whole genome shotgun (WGS) entry which is preliminary data.</text>
</comment>
<keyword evidence="2" id="KW-0843">Virulence</keyword>
<dbReference type="RefSeq" id="XP_056518494.1">
    <property type="nucleotide sequence ID" value="XM_056668664.1"/>
</dbReference>
<sequence length="519" mass="54239">MTCPSILSTRGDTCESLSRRCGVSEDYLLIFNGNSTCSTLPLGLPVCCSDGARQLPPTGNGALCYVYTIEHGDTCAQLADGFGITVPEIVKWNKNTTGWNGCNHLEDGGRICLSAGEPPMPVALPDAVCGPRCSVWGKCGTGPDFCGSAAAGDAVPKASSKETNAMTAIIPKASAKEVNGVTTVLRATTKAGTAAIAVIPKASTKGVEAVTSIVSKASTKEGKATTPVIPMASTKHVEAVTSIVSKASTKESKAATTAIPTVTPEFFNGIIALPLATTNEVNSITTGPKTTTIQATSTITVDTVTPGPAEKKLDFDLLNPLLFIMSVAKLESAGKDATTTVPTQSTTSKATATTLISTTKPSTSVATTLTTATKTNDNPPSTNAAGVVTVPTGWSLTMYGGWDCSGNYMVFEGHNKKLDDSDCMLIGKDSTLRSVLNDTAVSCRWWIEGGNDWLPCSESYMSVKPNSWVMSNGLCTVSPNKKCDNYNDIAETYGWRGTGNCQNRRTMDPAFGSMKCYVG</sequence>
<evidence type="ECO:0000313" key="4">
    <source>
        <dbReference type="EMBL" id="KAJ5124095.1"/>
    </source>
</evidence>
<dbReference type="InterPro" id="IPR053214">
    <property type="entry name" value="LysM12-like"/>
</dbReference>
<name>A0A9W9GNJ0_9EURO</name>
<dbReference type="InterPro" id="IPR057277">
    <property type="entry name" value="LysM_C"/>
</dbReference>
<reference evidence="4" key="1">
    <citation type="submission" date="2022-11" db="EMBL/GenBank/DDBJ databases">
        <authorList>
            <person name="Petersen C."/>
        </authorList>
    </citation>
    <scope>NUCLEOTIDE SEQUENCE</scope>
    <source>
        <strain evidence="4">IBT 22155</strain>
    </source>
</reference>
<evidence type="ECO:0000256" key="2">
    <source>
        <dbReference type="ARBA" id="ARBA00023026"/>
    </source>
</evidence>
<dbReference type="EMBL" id="JAPQKL010000006">
    <property type="protein sequence ID" value="KAJ5124095.1"/>
    <property type="molecule type" value="Genomic_DNA"/>
</dbReference>
<dbReference type="GO" id="GO:0008061">
    <property type="term" value="F:chitin binding"/>
    <property type="evidence" value="ECO:0007669"/>
    <property type="project" value="UniProtKB-KW"/>
</dbReference>
<proteinExistence type="predicted"/>
<dbReference type="Proteomes" id="UP001149079">
    <property type="component" value="Unassembled WGS sequence"/>
</dbReference>
<dbReference type="SUPFAM" id="SSF54106">
    <property type="entry name" value="LysM domain"/>
    <property type="match status" value="1"/>
</dbReference>
<gene>
    <name evidence="4" type="ORF">N7515_007920</name>
</gene>
<dbReference type="AlphaFoldDB" id="A0A9W9GNJ0"/>
<dbReference type="PANTHER" id="PTHR47700:SF2">
    <property type="entry name" value="CHITINASE"/>
    <property type="match status" value="1"/>
</dbReference>
<evidence type="ECO:0000259" key="3">
    <source>
        <dbReference type="PROSITE" id="PS51782"/>
    </source>
</evidence>
<dbReference type="Pfam" id="PF01476">
    <property type="entry name" value="LysM"/>
    <property type="match status" value="2"/>
</dbReference>